<dbReference type="GO" id="GO:0030288">
    <property type="term" value="C:outer membrane-bounded periplasmic space"/>
    <property type="evidence" value="ECO:0007669"/>
    <property type="project" value="TreeGrafter"/>
</dbReference>
<proteinExistence type="predicted"/>
<dbReference type="Pfam" id="PF03793">
    <property type="entry name" value="PASTA"/>
    <property type="match status" value="1"/>
</dbReference>
<dbReference type="PANTHER" id="PTHR32282">
    <property type="entry name" value="BINDING PROTEIN TRANSPEPTIDASE, PUTATIVE-RELATED"/>
    <property type="match status" value="1"/>
</dbReference>
<name>A0AA37UFP8_9MICO</name>
<keyword evidence="6" id="KW-0511">Multifunctional enzyme</keyword>
<evidence type="ECO:0000313" key="11">
    <source>
        <dbReference type="EMBL" id="GMA29469.1"/>
    </source>
</evidence>
<dbReference type="RefSeq" id="WP_284233610.1">
    <property type="nucleotide sequence ID" value="NZ_BSUL01000001.1"/>
</dbReference>
<dbReference type="Pfam" id="PF00905">
    <property type="entry name" value="Transpeptidase"/>
    <property type="match status" value="1"/>
</dbReference>
<organism evidence="11 12">
    <name type="scientific">Arenivirga flava</name>
    <dbReference type="NCBI Taxonomy" id="1930060"/>
    <lineage>
        <taxon>Bacteria</taxon>
        <taxon>Bacillati</taxon>
        <taxon>Actinomycetota</taxon>
        <taxon>Actinomycetes</taxon>
        <taxon>Micrococcales</taxon>
        <taxon>Microbacteriaceae</taxon>
        <taxon>Arenivirga</taxon>
    </lineage>
</organism>
<dbReference type="Gene3D" id="1.10.3810.10">
    <property type="entry name" value="Biosynthetic peptidoglycan transglycosylase-like"/>
    <property type="match status" value="1"/>
</dbReference>
<protein>
    <submittedName>
        <fullName evidence="11">Carboxypeptidase</fullName>
    </submittedName>
</protein>
<dbReference type="EMBL" id="BSUL01000001">
    <property type="protein sequence ID" value="GMA29469.1"/>
    <property type="molecule type" value="Genomic_DNA"/>
</dbReference>
<evidence type="ECO:0000256" key="4">
    <source>
        <dbReference type="ARBA" id="ARBA00022679"/>
    </source>
</evidence>
<comment type="catalytic activity">
    <reaction evidence="8">
        <text>[GlcNAc-(1-&gt;4)-Mur2Ac(oyl-L-Ala-gamma-D-Glu-L-Lys-D-Ala-D-Ala)](n)-di-trans,octa-cis-undecaprenyl diphosphate + beta-D-GlcNAc-(1-&gt;4)-Mur2Ac(oyl-L-Ala-gamma-D-Glu-L-Lys-D-Ala-D-Ala)-di-trans,octa-cis-undecaprenyl diphosphate = [GlcNAc-(1-&gt;4)-Mur2Ac(oyl-L-Ala-gamma-D-Glu-L-Lys-D-Ala-D-Ala)](n+1)-di-trans,octa-cis-undecaprenyl diphosphate + di-trans,octa-cis-undecaprenyl diphosphate + H(+)</text>
        <dbReference type="Rhea" id="RHEA:23708"/>
        <dbReference type="Rhea" id="RHEA-COMP:9602"/>
        <dbReference type="Rhea" id="RHEA-COMP:9603"/>
        <dbReference type="ChEBI" id="CHEBI:15378"/>
        <dbReference type="ChEBI" id="CHEBI:58405"/>
        <dbReference type="ChEBI" id="CHEBI:60033"/>
        <dbReference type="ChEBI" id="CHEBI:78435"/>
        <dbReference type="EC" id="2.4.99.28"/>
    </reaction>
</comment>
<dbReference type="PANTHER" id="PTHR32282:SF33">
    <property type="entry name" value="PEPTIDOGLYCAN GLYCOSYLTRANSFERASE"/>
    <property type="match status" value="1"/>
</dbReference>
<comment type="catalytic activity">
    <reaction evidence="7">
        <text>Preferential cleavage: (Ac)2-L-Lys-D-Ala-|-D-Ala. Also transpeptidation of peptidyl-alanyl moieties that are N-acyl substituents of D-alanine.</text>
        <dbReference type="EC" id="3.4.16.4"/>
    </reaction>
</comment>
<dbReference type="InterPro" id="IPR001264">
    <property type="entry name" value="Glyco_trans_51"/>
</dbReference>
<dbReference type="AlphaFoldDB" id="A0AA37UFP8"/>
<dbReference type="Gene3D" id="3.30.10.20">
    <property type="match status" value="1"/>
</dbReference>
<feature type="domain" description="PASTA" evidence="10">
    <location>
        <begin position="705"/>
        <end position="771"/>
    </location>
</feature>
<keyword evidence="9" id="KW-1133">Transmembrane helix</keyword>
<feature type="transmembrane region" description="Helical" evidence="9">
    <location>
        <begin position="7"/>
        <end position="31"/>
    </location>
</feature>
<evidence type="ECO:0000256" key="2">
    <source>
        <dbReference type="ARBA" id="ARBA00022670"/>
    </source>
</evidence>
<gene>
    <name evidence="11" type="ORF">GCM10025874_27220</name>
</gene>
<evidence type="ECO:0000256" key="5">
    <source>
        <dbReference type="ARBA" id="ARBA00022801"/>
    </source>
</evidence>
<sequence length="776" mass="83329">MEEEPRIGGVFGAIAGLLGMSVIAGALVAALGMPAIAVSTGAASSAAGYWDVLPDYITIGEQSNRTRIFATQNGEPVQIATIFEQNREEVAYEGISENVLNAAIAAEDPNFWEHNGVYLPSLLRATAEVLADRDDAGGSTITMQLVRNELVAESQRYLQSDPELAERLFTEATETTPARKLQEVRYAIALEKEYSKEQILGAYLNIATFGNNLYGIQTAAHYYFGVDASELDVNQSAALLAIVQSPNALRLDVEENLQRNDVRRGYILDNMADEGMITAEEAAALKPERPALNIQQVQNGCMASRLPWICDYVRNTVEQDEAFGENAAERRAEFRHGGYDIYTTIDVDVQERAQQIMQDRAPATAEGYDLGAASSGVEPGTGRIQYMVQNRALDASENAAPGTTALNYNADRWMGGSSGFQSGSTYKAFVLLEWLQEGHSLDDNLDSRRRAFTDFHASCQPGSMEPWDPKNFTTQPDRMNVRYATTNSSNTGYAAMAEQLDLCGIRDMAQSLGVHRADGRDLEFYAPTILGTNEIAPLTLAAAFAGIAAEGRYCDPIIIDRVERDGEEIERPDANCRQAFDPQVADVAIGALQDVYNGTGRQARPSGGTPVFAKTGTADDYRQSWIAAASSKMATASWVGNVTGGENGQNLSRASINGSSARLVSHYFSRDMLSYSNERFGGDAWPAAGPRVVQSAQPGAPAGPELQQGVVPDLAGLTADEAGPLLDSLGFSMVVGEPVNSGYSAGRISFTNPAAGSSAPEGTPVTVYASNGVPRS</sequence>
<keyword evidence="2" id="KW-0645">Protease</keyword>
<keyword evidence="9" id="KW-0812">Transmembrane</keyword>
<dbReference type="GO" id="GO:0006508">
    <property type="term" value="P:proteolysis"/>
    <property type="evidence" value="ECO:0007669"/>
    <property type="project" value="UniProtKB-KW"/>
</dbReference>
<evidence type="ECO:0000256" key="7">
    <source>
        <dbReference type="ARBA" id="ARBA00034000"/>
    </source>
</evidence>
<dbReference type="InterPro" id="IPR012338">
    <property type="entry name" value="Beta-lactam/transpept-like"/>
</dbReference>
<evidence type="ECO:0000256" key="1">
    <source>
        <dbReference type="ARBA" id="ARBA00022645"/>
    </source>
</evidence>
<dbReference type="GO" id="GO:0008658">
    <property type="term" value="F:penicillin binding"/>
    <property type="evidence" value="ECO:0007669"/>
    <property type="project" value="InterPro"/>
</dbReference>
<dbReference type="InterPro" id="IPR005543">
    <property type="entry name" value="PASTA_dom"/>
</dbReference>
<dbReference type="GO" id="GO:0009002">
    <property type="term" value="F:serine-type D-Ala-D-Ala carboxypeptidase activity"/>
    <property type="evidence" value="ECO:0007669"/>
    <property type="project" value="UniProtKB-EC"/>
</dbReference>
<keyword evidence="5" id="KW-0378">Hydrolase</keyword>
<dbReference type="CDD" id="cd06577">
    <property type="entry name" value="PASTA_pknB"/>
    <property type="match status" value="1"/>
</dbReference>
<keyword evidence="4" id="KW-0808">Transferase</keyword>
<reference evidence="11 12" key="1">
    <citation type="journal article" date="2014" name="Int. J. Syst. Evol. Microbiol.">
        <title>Complete genome sequence of Corynebacterium casei LMG S-19264T (=DSM 44701T), isolated from a smear-ripened cheese.</title>
        <authorList>
            <consortium name="US DOE Joint Genome Institute (JGI-PGF)"/>
            <person name="Walter F."/>
            <person name="Albersmeier A."/>
            <person name="Kalinowski J."/>
            <person name="Ruckert C."/>
        </authorList>
    </citation>
    <scope>NUCLEOTIDE SEQUENCE [LARGE SCALE GENOMIC DNA]</scope>
    <source>
        <strain evidence="11 12">NBRC 112289</strain>
    </source>
</reference>
<dbReference type="SUPFAM" id="SSF53955">
    <property type="entry name" value="Lysozyme-like"/>
    <property type="match status" value="1"/>
</dbReference>
<evidence type="ECO:0000313" key="12">
    <source>
        <dbReference type="Proteomes" id="UP001157160"/>
    </source>
</evidence>
<keyword evidence="12" id="KW-1185">Reference proteome</keyword>
<dbReference type="Gene3D" id="3.40.710.10">
    <property type="entry name" value="DD-peptidase/beta-lactamase superfamily"/>
    <property type="match status" value="1"/>
</dbReference>
<keyword evidence="3" id="KW-0328">Glycosyltransferase</keyword>
<dbReference type="InterPro" id="IPR023346">
    <property type="entry name" value="Lysozyme-like_dom_sf"/>
</dbReference>
<dbReference type="InterPro" id="IPR050396">
    <property type="entry name" value="Glycosyltr_51/Transpeptidase"/>
</dbReference>
<evidence type="ECO:0000256" key="9">
    <source>
        <dbReference type="SAM" id="Phobius"/>
    </source>
</evidence>
<dbReference type="SMART" id="SM00740">
    <property type="entry name" value="PASTA"/>
    <property type="match status" value="1"/>
</dbReference>
<dbReference type="Pfam" id="PF00912">
    <property type="entry name" value="Transgly"/>
    <property type="match status" value="1"/>
</dbReference>
<accession>A0AA37UFP8</accession>
<keyword evidence="9" id="KW-0472">Membrane</keyword>
<dbReference type="InterPro" id="IPR001460">
    <property type="entry name" value="PCN-bd_Tpept"/>
</dbReference>
<dbReference type="Proteomes" id="UP001157160">
    <property type="component" value="Unassembled WGS sequence"/>
</dbReference>
<evidence type="ECO:0000256" key="6">
    <source>
        <dbReference type="ARBA" id="ARBA00023268"/>
    </source>
</evidence>
<dbReference type="GO" id="GO:0009252">
    <property type="term" value="P:peptidoglycan biosynthetic process"/>
    <property type="evidence" value="ECO:0007669"/>
    <property type="project" value="TreeGrafter"/>
</dbReference>
<dbReference type="SUPFAM" id="SSF56601">
    <property type="entry name" value="beta-lactamase/transpeptidase-like"/>
    <property type="match status" value="1"/>
</dbReference>
<dbReference type="GO" id="GO:0008955">
    <property type="term" value="F:peptidoglycan glycosyltransferase activity"/>
    <property type="evidence" value="ECO:0007669"/>
    <property type="project" value="UniProtKB-EC"/>
</dbReference>
<keyword evidence="1 11" id="KW-0121">Carboxypeptidase</keyword>
<dbReference type="PROSITE" id="PS51178">
    <property type="entry name" value="PASTA"/>
    <property type="match status" value="1"/>
</dbReference>
<dbReference type="InterPro" id="IPR036950">
    <property type="entry name" value="PBP_transglycosylase"/>
</dbReference>
<evidence type="ECO:0000256" key="3">
    <source>
        <dbReference type="ARBA" id="ARBA00022676"/>
    </source>
</evidence>
<evidence type="ECO:0000259" key="10">
    <source>
        <dbReference type="PROSITE" id="PS51178"/>
    </source>
</evidence>
<comment type="caution">
    <text evidence="11">The sequence shown here is derived from an EMBL/GenBank/DDBJ whole genome shotgun (WGS) entry which is preliminary data.</text>
</comment>
<evidence type="ECO:0000256" key="8">
    <source>
        <dbReference type="ARBA" id="ARBA00049902"/>
    </source>
</evidence>